<dbReference type="EMBL" id="CP155573">
    <property type="protein sequence ID" value="XFO65076.1"/>
    <property type="molecule type" value="Genomic_DNA"/>
</dbReference>
<reference evidence="1" key="1">
    <citation type="submission" date="2024-05" db="EMBL/GenBank/DDBJ databases">
        <title>Isolation and characterization of Sporomusa carbonis sp. nov., a carboxydotrophic hydrogenogen in the genus of Sporomusa isolated from a charcoal burning pile.</title>
        <authorList>
            <person name="Boeer T."/>
            <person name="Rosenbaum F."/>
            <person name="Eysell L."/>
            <person name="Mueller V."/>
            <person name="Daniel R."/>
            <person name="Poehlein A."/>
        </authorList>
    </citation>
    <scope>NUCLEOTIDE SEQUENCE [LARGE SCALE GENOMIC DNA]</scope>
    <source>
        <strain evidence="1">DSM 10669</strain>
    </source>
</reference>
<accession>A0ABZ3IHC2</accession>
<sequence>MTIFSKKVYGLENYTAKMSLTGFAKPMIHHGVANKTNGSLICFPVKQKVRLPVNNYQMRRLTPIKRFWALSVLTYS</sequence>
<name>A0ABZ3IHC2_9FIRM</name>
<dbReference type="Proteomes" id="UP000216752">
    <property type="component" value="Chromosome"/>
</dbReference>
<protein>
    <submittedName>
        <fullName evidence="1">Uncharacterized protein</fullName>
    </submittedName>
</protein>
<evidence type="ECO:0000313" key="2">
    <source>
        <dbReference type="Proteomes" id="UP000216752"/>
    </source>
</evidence>
<proteinExistence type="predicted"/>
<organism evidence="1 2">
    <name type="scientific">Sporomusa silvacetica DSM 10669</name>
    <dbReference type="NCBI Taxonomy" id="1123289"/>
    <lineage>
        <taxon>Bacteria</taxon>
        <taxon>Bacillati</taxon>
        <taxon>Bacillota</taxon>
        <taxon>Negativicutes</taxon>
        <taxon>Selenomonadales</taxon>
        <taxon>Sporomusaceae</taxon>
        <taxon>Sporomusa</taxon>
    </lineage>
</organism>
<keyword evidence="2" id="KW-1185">Reference proteome</keyword>
<gene>
    <name evidence="1" type="ORF">SPSIL_011850</name>
</gene>
<evidence type="ECO:0000313" key="1">
    <source>
        <dbReference type="EMBL" id="XFO65076.1"/>
    </source>
</evidence>